<feature type="transmembrane region" description="Helical" evidence="8">
    <location>
        <begin position="245"/>
        <end position="268"/>
    </location>
</feature>
<evidence type="ECO:0000256" key="3">
    <source>
        <dbReference type="ARBA" id="ARBA00022679"/>
    </source>
</evidence>
<dbReference type="PANTHER" id="PTHR22926">
    <property type="entry name" value="PHOSPHO-N-ACETYLMURAMOYL-PENTAPEPTIDE-TRANSFERASE"/>
    <property type="match status" value="1"/>
</dbReference>
<keyword evidence="7" id="KW-0460">Magnesium</keyword>
<keyword evidence="2" id="KW-1003">Cell membrane</keyword>
<organism evidence="9 10">
    <name type="scientific">Maribellus comscasis</name>
    <dbReference type="NCBI Taxonomy" id="2681766"/>
    <lineage>
        <taxon>Bacteria</taxon>
        <taxon>Pseudomonadati</taxon>
        <taxon>Bacteroidota</taxon>
        <taxon>Bacteroidia</taxon>
        <taxon>Marinilabiliales</taxon>
        <taxon>Prolixibacteraceae</taxon>
        <taxon>Maribellus</taxon>
    </lineage>
</organism>
<comment type="subcellular location">
    <subcellularLocation>
        <location evidence="1">Cell membrane</location>
        <topology evidence="1">Multi-pass membrane protein</topology>
    </subcellularLocation>
</comment>
<feature type="transmembrane region" description="Helical" evidence="8">
    <location>
        <begin position="186"/>
        <end position="206"/>
    </location>
</feature>
<sequence>MEILLIIGAAIIGFTLVMIAVPPILRVARQKNLFEPFEERKIHKGSIPSLGGVAIFFGFILSTIIATDGYTFDSLKYIIAAVILMFFIGLKDDLMVISARKKFVVQLFAGIILITLGNVRLTNLHGVFGIYDIHYFVSLFLTLFIMIAVINAFNLIDGIDGLASGLAIVASAFLGMWFFLASEIQFSIMSFALMGSLAAFFLYNVFGHRNKLFMGDTGSLIIGLVVSTLAIKFNEFNIIKTNPVSIYSAPSVSFAIIIVPLIDTLRVITIRLMQKRSPFSPDKNHIHHRILELVPNHLQVTSILVIATIFIAGVAILFNNMGLNVTVQFLLVFTLGILFSFVPSILAKRKKTKLTHQPA</sequence>
<protein>
    <submittedName>
        <fullName evidence="9">Undecaprenyl/decaprenyl-phosphate alpha-N-acetylglucosaminyl 1-phosphate transferase</fullName>
    </submittedName>
</protein>
<evidence type="ECO:0000313" key="10">
    <source>
        <dbReference type="Proteomes" id="UP000428260"/>
    </source>
</evidence>
<comment type="cofactor">
    <cofactor evidence="7">
        <name>Mg(2+)</name>
        <dbReference type="ChEBI" id="CHEBI:18420"/>
    </cofactor>
</comment>
<evidence type="ECO:0000256" key="7">
    <source>
        <dbReference type="PIRSR" id="PIRSR600715-1"/>
    </source>
</evidence>
<name>A0A6I6K234_9BACT</name>
<evidence type="ECO:0000256" key="2">
    <source>
        <dbReference type="ARBA" id="ARBA00022475"/>
    </source>
</evidence>
<feature type="transmembrane region" description="Helical" evidence="8">
    <location>
        <begin position="213"/>
        <end position="233"/>
    </location>
</feature>
<evidence type="ECO:0000256" key="8">
    <source>
        <dbReference type="SAM" id="Phobius"/>
    </source>
</evidence>
<dbReference type="Proteomes" id="UP000428260">
    <property type="component" value="Chromosome"/>
</dbReference>
<evidence type="ECO:0000256" key="5">
    <source>
        <dbReference type="ARBA" id="ARBA00022989"/>
    </source>
</evidence>
<keyword evidence="5 8" id="KW-1133">Transmembrane helix</keyword>
<feature type="transmembrane region" description="Helical" evidence="8">
    <location>
        <begin position="162"/>
        <end position="180"/>
    </location>
</feature>
<dbReference type="EMBL" id="CP046401">
    <property type="protein sequence ID" value="QGY46547.1"/>
    <property type="molecule type" value="Genomic_DNA"/>
</dbReference>
<feature type="binding site" evidence="7">
    <location>
        <position position="216"/>
    </location>
    <ligand>
        <name>Mg(2+)</name>
        <dbReference type="ChEBI" id="CHEBI:18420"/>
    </ligand>
</feature>
<dbReference type="GO" id="GO:0016780">
    <property type="term" value="F:phosphotransferase activity, for other substituted phosphate groups"/>
    <property type="evidence" value="ECO:0007669"/>
    <property type="project" value="InterPro"/>
</dbReference>
<accession>A0A6I6K234</accession>
<evidence type="ECO:0000313" key="9">
    <source>
        <dbReference type="EMBL" id="QGY46547.1"/>
    </source>
</evidence>
<dbReference type="GO" id="GO:0046872">
    <property type="term" value="F:metal ion binding"/>
    <property type="evidence" value="ECO:0007669"/>
    <property type="project" value="UniProtKB-KW"/>
</dbReference>
<dbReference type="GO" id="GO:0044038">
    <property type="term" value="P:cell wall macromolecule biosynthetic process"/>
    <property type="evidence" value="ECO:0007669"/>
    <property type="project" value="TreeGrafter"/>
</dbReference>
<feature type="transmembrane region" description="Helical" evidence="8">
    <location>
        <begin position="325"/>
        <end position="347"/>
    </location>
</feature>
<keyword evidence="3 9" id="KW-0808">Transferase</keyword>
<dbReference type="Pfam" id="PF00953">
    <property type="entry name" value="Glycos_transf_4"/>
    <property type="match status" value="1"/>
</dbReference>
<feature type="transmembrane region" description="Helical" evidence="8">
    <location>
        <begin position="46"/>
        <end position="68"/>
    </location>
</feature>
<dbReference type="PANTHER" id="PTHR22926:SF3">
    <property type="entry name" value="UNDECAPRENYL-PHOSPHATE ALPHA-N-ACETYLGLUCOSAMINYL 1-PHOSPHATE TRANSFERASE"/>
    <property type="match status" value="1"/>
</dbReference>
<reference evidence="9 10" key="1">
    <citation type="submission" date="2019-11" db="EMBL/GenBank/DDBJ databases">
        <authorList>
            <person name="Zheng R.K."/>
            <person name="Sun C.M."/>
        </authorList>
    </citation>
    <scope>NUCLEOTIDE SEQUENCE [LARGE SCALE GENOMIC DNA]</scope>
    <source>
        <strain evidence="9 10">WC007</strain>
    </source>
</reference>
<keyword evidence="10" id="KW-1185">Reference proteome</keyword>
<proteinExistence type="predicted"/>
<dbReference type="RefSeq" id="WP_158869678.1">
    <property type="nucleotide sequence ID" value="NZ_CP046401.1"/>
</dbReference>
<feature type="binding site" evidence="7">
    <location>
        <position position="154"/>
    </location>
    <ligand>
        <name>Mg(2+)</name>
        <dbReference type="ChEBI" id="CHEBI:18420"/>
    </ligand>
</feature>
<keyword evidence="7" id="KW-0479">Metal-binding</keyword>
<dbReference type="AlphaFoldDB" id="A0A6I6K234"/>
<keyword evidence="4 8" id="KW-0812">Transmembrane</keyword>
<dbReference type="InterPro" id="IPR000715">
    <property type="entry name" value="Glycosyl_transferase_4"/>
</dbReference>
<dbReference type="GO" id="GO:0071555">
    <property type="term" value="P:cell wall organization"/>
    <property type="evidence" value="ECO:0007669"/>
    <property type="project" value="TreeGrafter"/>
</dbReference>
<dbReference type="CDD" id="cd06853">
    <property type="entry name" value="GT_WecA_like"/>
    <property type="match status" value="1"/>
</dbReference>
<evidence type="ECO:0000256" key="6">
    <source>
        <dbReference type="ARBA" id="ARBA00023136"/>
    </source>
</evidence>
<feature type="transmembrane region" description="Helical" evidence="8">
    <location>
        <begin position="133"/>
        <end position="155"/>
    </location>
</feature>
<feature type="transmembrane region" description="Helical" evidence="8">
    <location>
        <begin position="6"/>
        <end position="25"/>
    </location>
</feature>
<gene>
    <name evidence="9" type="ORF">GM418_23655</name>
</gene>
<evidence type="ECO:0000256" key="1">
    <source>
        <dbReference type="ARBA" id="ARBA00004651"/>
    </source>
</evidence>
<dbReference type="KEGG" id="mcos:GM418_23655"/>
<dbReference type="PROSITE" id="PS01348">
    <property type="entry name" value="MRAY_2"/>
    <property type="match status" value="1"/>
</dbReference>
<evidence type="ECO:0000256" key="4">
    <source>
        <dbReference type="ARBA" id="ARBA00022692"/>
    </source>
</evidence>
<keyword evidence="6 8" id="KW-0472">Membrane</keyword>
<dbReference type="GO" id="GO:0005886">
    <property type="term" value="C:plasma membrane"/>
    <property type="evidence" value="ECO:0007669"/>
    <property type="project" value="UniProtKB-SubCell"/>
</dbReference>
<dbReference type="InterPro" id="IPR018480">
    <property type="entry name" value="PNAcMuramoyl-5peptid_Trfase_CS"/>
</dbReference>
<dbReference type="GO" id="GO:0009103">
    <property type="term" value="P:lipopolysaccharide biosynthetic process"/>
    <property type="evidence" value="ECO:0007669"/>
    <property type="project" value="TreeGrafter"/>
</dbReference>
<feature type="transmembrane region" description="Helical" evidence="8">
    <location>
        <begin position="74"/>
        <end position="91"/>
    </location>
</feature>
<feature type="transmembrane region" description="Helical" evidence="8">
    <location>
        <begin position="103"/>
        <end position="121"/>
    </location>
</feature>
<feature type="transmembrane region" description="Helical" evidence="8">
    <location>
        <begin position="298"/>
        <end position="319"/>
    </location>
</feature>